<sequence>MAYGRRRLYSSRVKTRTGISGRRGRYSTRRYVRTRPLARRTYRRRRTTMSRRKILNISSEKKKDTMLTWTNLQGSVGVETPGPAKLAPPSPDNLMTEYCVVFSPTHRGATFSSGSHGSKYYKQLRTSSLCYWRGIREVVTLKTDGPGAWEWRRICFTMKGEDLYTGDRYSFDLGTSPVARITSDGMKRAFFSSENALRTRDAIFDGNRNVDWADVITAKVDTELITPLYDRRMLIRSGNEAGTVRIKKCWHAMNKNLQYDDDENGESMLERYYSTEGKPGMGDYYIVDLFQAVVPQQNVTPTNLYVNIEATAYWHER</sequence>
<organism evidence="1">
    <name type="scientific">Termite associated circular virus 2</name>
    <dbReference type="NCBI Taxonomy" id="2108550"/>
    <lineage>
        <taxon>Viruses</taxon>
        <taxon>Monodnaviria</taxon>
        <taxon>Shotokuvirae</taxon>
        <taxon>Cressdnaviricota</taxon>
        <taxon>Repensiviricetes</taxon>
        <taxon>Geplafuvirales</taxon>
        <taxon>Genomoviridae</taxon>
        <taxon>Gemycircularvirus</taxon>
        <taxon>Gemycircularvirus termi1</taxon>
    </lineage>
</organism>
<protein>
    <submittedName>
        <fullName evidence="1">Putative capsid protein</fullName>
    </submittedName>
</protein>
<dbReference type="Proteomes" id="UP000275098">
    <property type="component" value="Segment"/>
</dbReference>
<proteinExistence type="predicted"/>
<name>A0A346BP69_9VIRU</name>
<dbReference type="EMBL" id="MH545502">
    <property type="protein sequence ID" value="AXL65866.1"/>
    <property type="molecule type" value="Genomic_DNA"/>
</dbReference>
<accession>A0A346BP69</accession>
<reference evidence="1" key="1">
    <citation type="journal article" date="2018" name="PeerJ">
        <title>Virus discovery in all three major lineages of terrestrial arthropods highlights the diversity of single-stranded DNA viruses associated with invertebrates.</title>
        <authorList>
            <person name="Rosario K."/>
            <person name="Mettel K.A."/>
            <person name="Benner B.E."/>
            <person name="Johnson R."/>
            <person name="Scott C."/>
            <person name="Yusseff-Vanegas S.Z."/>
            <person name="Baker C.C."/>
            <person name="Cassill D.L."/>
            <person name="Storer C."/>
            <person name="Varsani A."/>
            <person name="Breitbart M."/>
        </authorList>
    </citation>
    <scope>NUCLEOTIDE SEQUENCE [LARGE SCALE GENOMIC DNA]</scope>
    <source>
        <strain evidence="1">BC_I1572_D2</strain>
    </source>
</reference>
<evidence type="ECO:0000313" key="1">
    <source>
        <dbReference type="EMBL" id="AXL65866.1"/>
    </source>
</evidence>